<protein>
    <submittedName>
        <fullName evidence="3 4">Uncharacterized protein</fullName>
    </submittedName>
</protein>
<reference evidence="4" key="3">
    <citation type="submission" date="2016-03" db="UniProtKB">
        <authorList>
            <consortium name="EnsemblProtists"/>
        </authorList>
    </citation>
    <scope>IDENTIFICATION</scope>
</reference>
<reference evidence="5" key="2">
    <citation type="submission" date="2012-11" db="EMBL/GenBank/DDBJ databases">
        <authorList>
            <person name="Kuo A."/>
            <person name="Curtis B.A."/>
            <person name="Tanifuji G."/>
            <person name="Burki F."/>
            <person name="Gruber A."/>
            <person name="Irimia M."/>
            <person name="Maruyama S."/>
            <person name="Arias M.C."/>
            <person name="Ball S.G."/>
            <person name="Gile G.H."/>
            <person name="Hirakawa Y."/>
            <person name="Hopkins J.F."/>
            <person name="Rensing S.A."/>
            <person name="Schmutz J."/>
            <person name="Symeonidi A."/>
            <person name="Elias M."/>
            <person name="Eveleigh R.J."/>
            <person name="Herman E.K."/>
            <person name="Klute M.J."/>
            <person name="Nakayama T."/>
            <person name="Obornik M."/>
            <person name="Reyes-Prieto A."/>
            <person name="Armbrust E.V."/>
            <person name="Aves S.J."/>
            <person name="Beiko R.G."/>
            <person name="Coutinho P."/>
            <person name="Dacks J.B."/>
            <person name="Durnford D.G."/>
            <person name="Fast N.M."/>
            <person name="Green B.R."/>
            <person name="Grisdale C."/>
            <person name="Hempe F."/>
            <person name="Henrissat B."/>
            <person name="Hoppner M.P."/>
            <person name="Ishida K.-I."/>
            <person name="Kim E."/>
            <person name="Koreny L."/>
            <person name="Kroth P.G."/>
            <person name="Liu Y."/>
            <person name="Malik S.-B."/>
            <person name="Maier U.G."/>
            <person name="McRose D."/>
            <person name="Mock T."/>
            <person name="Neilson J.A."/>
            <person name="Onodera N.T."/>
            <person name="Poole A.M."/>
            <person name="Pritham E.J."/>
            <person name="Richards T.A."/>
            <person name="Rocap G."/>
            <person name="Roy S.W."/>
            <person name="Sarai C."/>
            <person name="Schaack S."/>
            <person name="Shirato S."/>
            <person name="Slamovits C.H."/>
            <person name="Spencer D.F."/>
            <person name="Suzuki S."/>
            <person name="Worden A.Z."/>
            <person name="Zauner S."/>
            <person name="Barry K."/>
            <person name="Bell C."/>
            <person name="Bharti A.K."/>
            <person name="Crow J.A."/>
            <person name="Grimwood J."/>
            <person name="Kramer R."/>
            <person name="Lindquist E."/>
            <person name="Lucas S."/>
            <person name="Salamov A."/>
            <person name="McFadden G.I."/>
            <person name="Lane C.E."/>
            <person name="Keeling P.J."/>
            <person name="Gray M.W."/>
            <person name="Grigoriev I.V."/>
            <person name="Archibald J.M."/>
        </authorList>
    </citation>
    <scope>NUCLEOTIDE SEQUENCE</scope>
    <source>
        <strain evidence="5">CCMP2712</strain>
    </source>
</reference>
<keyword evidence="2" id="KW-1133">Transmembrane helix</keyword>
<keyword evidence="5" id="KW-1185">Reference proteome</keyword>
<evidence type="ECO:0000313" key="5">
    <source>
        <dbReference type="Proteomes" id="UP000011087"/>
    </source>
</evidence>
<reference evidence="3 5" key="1">
    <citation type="journal article" date="2012" name="Nature">
        <title>Algal genomes reveal evolutionary mosaicism and the fate of nucleomorphs.</title>
        <authorList>
            <consortium name="DOE Joint Genome Institute"/>
            <person name="Curtis B.A."/>
            <person name="Tanifuji G."/>
            <person name="Burki F."/>
            <person name="Gruber A."/>
            <person name="Irimia M."/>
            <person name="Maruyama S."/>
            <person name="Arias M.C."/>
            <person name="Ball S.G."/>
            <person name="Gile G.H."/>
            <person name="Hirakawa Y."/>
            <person name="Hopkins J.F."/>
            <person name="Kuo A."/>
            <person name="Rensing S.A."/>
            <person name="Schmutz J."/>
            <person name="Symeonidi A."/>
            <person name="Elias M."/>
            <person name="Eveleigh R.J."/>
            <person name="Herman E.K."/>
            <person name="Klute M.J."/>
            <person name="Nakayama T."/>
            <person name="Obornik M."/>
            <person name="Reyes-Prieto A."/>
            <person name="Armbrust E.V."/>
            <person name="Aves S.J."/>
            <person name="Beiko R.G."/>
            <person name="Coutinho P."/>
            <person name="Dacks J.B."/>
            <person name="Durnford D.G."/>
            <person name="Fast N.M."/>
            <person name="Green B.R."/>
            <person name="Grisdale C.J."/>
            <person name="Hempel F."/>
            <person name="Henrissat B."/>
            <person name="Hoppner M.P."/>
            <person name="Ishida K."/>
            <person name="Kim E."/>
            <person name="Koreny L."/>
            <person name="Kroth P.G."/>
            <person name="Liu Y."/>
            <person name="Malik S.B."/>
            <person name="Maier U.G."/>
            <person name="McRose D."/>
            <person name="Mock T."/>
            <person name="Neilson J.A."/>
            <person name="Onodera N.T."/>
            <person name="Poole A.M."/>
            <person name="Pritham E.J."/>
            <person name="Richards T.A."/>
            <person name="Rocap G."/>
            <person name="Roy S.W."/>
            <person name="Sarai C."/>
            <person name="Schaack S."/>
            <person name="Shirato S."/>
            <person name="Slamovits C.H."/>
            <person name="Spencer D.F."/>
            <person name="Suzuki S."/>
            <person name="Worden A.Z."/>
            <person name="Zauner S."/>
            <person name="Barry K."/>
            <person name="Bell C."/>
            <person name="Bharti A.K."/>
            <person name="Crow J.A."/>
            <person name="Grimwood J."/>
            <person name="Kramer R."/>
            <person name="Lindquist E."/>
            <person name="Lucas S."/>
            <person name="Salamov A."/>
            <person name="McFadden G.I."/>
            <person name="Lane C.E."/>
            <person name="Keeling P.J."/>
            <person name="Gray M.W."/>
            <person name="Grigoriev I.V."/>
            <person name="Archibald J.M."/>
        </authorList>
    </citation>
    <scope>NUCLEOTIDE SEQUENCE</scope>
    <source>
        <strain evidence="3 5">CCMP2712</strain>
    </source>
</reference>
<evidence type="ECO:0000313" key="3">
    <source>
        <dbReference type="EMBL" id="EKX47142.1"/>
    </source>
</evidence>
<accession>L1JFN6</accession>
<keyword evidence="2" id="KW-0812">Transmembrane</keyword>
<gene>
    <name evidence="3" type="ORF">GUITHDRAFT_107053</name>
</gene>
<dbReference type="EMBL" id="JH992991">
    <property type="protein sequence ID" value="EKX47142.1"/>
    <property type="molecule type" value="Genomic_DNA"/>
</dbReference>
<evidence type="ECO:0000256" key="2">
    <source>
        <dbReference type="SAM" id="Phobius"/>
    </source>
</evidence>
<dbReference type="KEGG" id="gtt:GUITHDRAFT_107053"/>
<feature type="region of interest" description="Disordered" evidence="1">
    <location>
        <begin position="32"/>
        <end position="86"/>
    </location>
</feature>
<evidence type="ECO:0000313" key="4">
    <source>
        <dbReference type="EnsemblProtists" id="EKX47142"/>
    </source>
</evidence>
<dbReference type="AlphaFoldDB" id="L1JFN6"/>
<dbReference type="EnsemblProtists" id="EKX47142">
    <property type="protein sequence ID" value="EKX47142"/>
    <property type="gene ID" value="GUITHDRAFT_107053"/>
</dbReference>
<sequence>MKLDSKNFYTYGFVGGLLILLAIMLAVTPTPEWMEGSGDEIRLGGPNTQREDDQKPVYPWKVKAEESQEDEAEGNEGQQGEGEEGD</sequence>
<name>L1JFN6_GUITC</name>
<keyword evidence="2" id="KW-0472">Membrane</keyword>
<dbReference type="HOGENOM" id="CLU_2502686_0_0_1"/>
<organism evidence="3">
    <name type="scientific">Guillardia theta (strain CCMP2712)</name>
    <name type="common">Cryptophyte</name>
    <dbReference type="NCBI Taxonomy" id="905079"/>
    <lineage>
        <taxon>Eukaryota</taxon>
        <taxon>Cryptophyceae</taxon>
        <taxon>Pyrenomonadales</taxon>
        <taxon>Geminigeraceae</taxon>
        <taxon>Guillardia</taxon>
    </lineage>
</organism>
<dbReference type="Proteomes" id="UP000011087">
    <property type="component" value="Unassembled WGS sequence"/>
</dbReference>
<evidence type="ECO:0000256" key="1">
    <source>
        <dbReference type="SAM" id="MobiDB-lite"/>
    </source>
</evidence>
<dbReference type="PaxDb" id="55529-EKX47142"/>
<dbReference type="GeneID" id="17303752"/>
<dbReference type="RefSeq" id="XP_005834122.1">
    <property type="nucleotide sequence ID" value="XM_005834065.1"/>
</dbReference>
<feature type="transmembrane region" description="Helical" evidence="2">
    <location>
        <begin position="7"/>
        <end position="27"/>
    </location>
</feature>
<proteinExistence type="predicted"/>